<feature type="region of interest" description="Disordered" evidence="7">
    <location>
        <begin position="567"/>
        <end position="595"/>
    </location>
</feature>
<feature type="region of interest" description="Disordered" evidence="7">
    <location>
        <begin position="1287"/>
        <end position="1362"/>
    </location>
</feature>
<sequence length="1362" mass="149266">MVLKNTNHSKEFSGDMDADGDSIGEADDGGQSSSLLDDKTRCSTFLGQMECKIAARHSNTSNDSEMLHKSSSIVSPAEETLLSRSLIASNKRDQKNLVQDSDGNSSNIDEDRNLEFMKRSRNFEASNHESNDKYDSGDEKILQSNKRDESEPLSTSPDSDVEEEDVKVCDICGDAGREDLLAICSRCSDGAEHTYCMREKLDKVPEGDWLCEECKCNEVLETQKVDHIKKRGSHERSKYLGRTSSLLSDPTLKLDKDPFSERPKLRNISLNRQASSQRSGERTEPCPTTKKQALESPMGSPTTSSPNQSRIGVLSKNGSSKNWDRMGKPNNQISTGTDTTGDSSENARSPSANSPHALKGNFLKSNSFSSSNSKHNVRVSDDALQKQGNDGKDGLGKSIGKSMSFKGLGRPSPVEPRVKMLPAKCFPVQDLKGHKHGRDHTSFERKNMIKLDHSLPGHTKLPRGVDGTSTLSVTNTHDYKNVQTDVKMPNILKHAGHSDQKSSDVTMNIGEIKKLSSAGVVGSTSVNGASNAFETKFNHLSVNDGSMISSRSANGTHAANEVREDVLDTQSEKAPENLSSHSRQSLNSRTVSGSRRRLPLDASVLKTKDGLHEENKLKAAIEAAMQKKQDIFKKNKIPVKPNESPISNAQRHHGGDTVSNQVRDFMSEEAMHEGDMDLRDINSNIPGSSAKQIKLLRTDFENSPVELLVTASAIPEQESVWQGGFEIHRNGKLPDICGGFQAHLSTFASGKVLEVVGKLPQKIIFNEVPRSCAWPVQFKELGAREDNIALYFFAKDTESYTRSYKILVDYMMKHDLALKGNISGVELLVFPSNHLPQKSKCWNALYFIWGVVRGRRQRFPENKFGCLGKCEIPVTNKVVPDNDVVLAENPCLHKPIADQFSIADTGHNTVSRDEVPVISGSSLQQCTSLSNGFCQMEEQSVGNTRVISPNGTRDHEKRPRNHYTSLGEAGLESASSFLRDHCQENLGMFRKHQNSTRDLNEGKNLPSELMVDKEDNLLSGKLPMVGKQEDDTIVTSVNSQALGTESDCVNNVKFDDSVKQEKPCPDDMQKNVQTKLKDDTDQRDDINYLLKNGVKLESEGGSRAKGCVDINVSADINADSLHTPQDLHDIQSHEESIGATSLGAVAITCQKRQWVDTKDTLEDLSSHSEDMKGFDSFPGCTIYGPPRFGERLDTQMGGVSFCSHKVDTSEAGDEKPIVTNPASAGECSFLVNSHPVHNIEPGDGVLPSEVALSENEDRLLGGSPNLELALGVKKKQAREGFLRFLTGVNRKDPDRPPDIVGSSKGEDGDASASLSLSLGFPFSDNELTPRAETPSSNAEQTVSSARHEINAPLMLFRGSTGK</sequence>
<dbReference type="InterPro" id="IPR019787">
    <property type="entry name" value="Znf_PHD-finger"/>
</dbReference>
<keyword evidence="2 6" id="KW-0863">Zinc-finger</keyword>
<feature type="compositionally biased region" description="Polar residues" evidence="7">
    <location>
        <begin position="268"/>
        <end position="278"/>
    </location>
</feature>
<dbReference type="InterPro" id="IPR049914">
    <property type="entry name" value="PHD1-3/5-6"/>
</dbReference>
<dbReference type="SMART" id="SM00249">
    <property type="entry name" value="PHD"/>
    <property type="match status" value="1"/>
</dbReference>
<dbReference type="InterPro" id="IPR011011">
    <property type="entry name" value="Znf_FYVE_PHD"/>
</dbReference>
<dbReference type="Proteomes" id="UP001443914">
    <property type="component" value="Unassembled WGS sequence"/>
</dbReference>
<feature type="compositionally biased region" description="Basic and acidic residues" evidence="7">
    <location>
        <begin position="378"/>
        <end position="395"/>
    </location>
</feature>
<feature type="domain" description="PHD-type" evidence="8">
    <location>
        <begin position="166"/>
        <end position="217"/>
    </location>
</feature>
<feature type="compositionally biased region" description="Polar residues" evidence="7">
    <location>
        <begin position="577"/>
        <end position="593"/>
    </location>
</feature>
<comment type="caution">
    <text evidence="9">The sequence shown here is derived from an EMBL/GenBank/DDBJ whole genome shotgun (WGS) entry which is preliminary data.</text>
</comment>
<evidence type="ECO:0000256" key="3">
    <source>
        <dbReference type="ARBA" id="ARBA00022833"/>
    </source>
</evidence>
<feature type="compositionally biased region" description="Basic and acidic residues" evidence="7">
    <location>
        <begin position="252"/>
        <end position="264"/>
    </location>
</feature>
<dbReference type="InterPro" id="IPR001965">
    <property type="entry name" value="Znf_PHD"/>
</dbReference>
<feature type="region of interest" description="Disordered" evidence="7">
    <location>
        <begin position="93"/>
        <end position="162"/>
    </location>
</feature>
<dbReference type="PANTHER" id="PTHR33304">
    <property type="match status" value="1"/>
</dbReference>
<evidence type="ECO:0000256" key="5">
    <source>
        <dbReference type="ARBA" id="ARBA00023163"/>
    </source>
</evidence>
<dbReference type="Gene3D" id="3.30.40.10">
    <property type="entry name" value="Zinc/RING finger domain, C3HC4 (zinc finger)"/>
    <property type="match status" value="1"/>
</dbReference>
<dbReference type="EMBL" id="JBDFQZ010000005">
    <property type="protein sequence ID" value="KAK9726068.1"/>
    <property type="molecule type" value="Genomic_DNA"/>
</dbReference>
<dbReference type="Pfam" id="PF23121">
    <property type="entry name" value="SPOC_AIPP2"/>
    <property type="match status" value="1"/>
</dbReference>
<dbReference type="EMBL" id="JBDFQZ010000005">
    <property type="protein sequence ID" value="KAK9726070.1"/>
    <property type="molecule type" value="Genomic_DNA"/>
</dbReference>
<evidence type="ECO:0000259" key="8">
    <source>
        <dbReference type="PROSITE" id="PS50016"/>
    </source>
</evidence>
<dbReference type="EMBL" id="JBDFQZ010000005">
    <property type="protein sequence ID" value="KAK9726069.1"/>
    <property type="molecule type" value="Genomic_DNA"/>
</dbReference>
<dbReference type="InterPro" id="IPR013083">
    <property type="entry name" value="Znf_RING/FYVE/PHD"/>
</dbReference>
<dbReference type="PANTHER" id="PTHR33304:SF9">
    <property type="entry name" value="RING_FYVE_PHD ZINC FINGER SUPERFAMILY PROTEIN"/>
    <property type="match status" value="1"/>
</dbReference>
<feature type="compositionally biased region" description="Polar residues" evidence="7">
    <location>
        <begin position="299"/>
        <end position="321"/>
    </location>
</feature>
<keyword evidence="4" id="KW-0805">Transcription regulation</keyword>
<dbReference type="Pfam" id="PF00628">
    <property type="entry name" value="PHD"/>
    <property type="match status" value="1"/>
</dbReference>
<name>A0AAW1KZA6_SAPOF</name>
<proteinExistence type="predicted"/>
<keyword evidence="3" id="KW-0862">Zinc</keyword>
<reference evidence="9 10" key="1">
    <citation type="submission" date="2024-03" db="EMBL/GenBank/DDBJ databases">
        <title>WGS assembly of Saponaria officinalis var. Norfolk2.</title>
        <authorList>
            <person name="Jenkins J."/>
            <person name="Shu S."/>
            <person name="Grimwood J."/>
            <person name="Barry K."/>
            <person name="Goodstein D."/>
            <person name="Schmutz J."/>
            <person name="Leebens-Mack J."/>
            <person name="Osbourn A."/>
        </authorList>
    </citation>
    <scope>NUCLEOTIDE SEQUENCE [LARGE SCALE GENOMIC DNA]</scope>
    <source>
        <strain evidence="10">cv. Norfolk2</strain>
        <strain evidence="9">JIC</strain>
        <tissue evidence="9">Leaf</tissue>
    </source>
</reference>
<gene>
    <name evidence="9" type="ORF">RND81_05G187900</name>
</gene>
<keyword evidence="5" id="KW-0804">Transcription</keyword>
<keyword evidence="1" id="KW-0479">Metal-binding</keyword>
<feature type="compositionally biased region" description="Polar residues" evidence="7">
    <location>
        <begin position="96"/>
        <end position="107"/>
    </location>
</feature>
<feature type="compositionally biased region" description="Low complexity" evidence="7">
    <location>
        <begin position="334"/>
        <end position="344"/>
    </location>
</feature>
<evidence type="ECO:0000256" key="2">
    <source>
        <dbReference type="ARBA" id="ARBA00022771"/>
    </source>
</evidence>
<evidence type="ECO:0000256" key="4">
    <source>
        <dbReference type="ARBA" id="ARBA00023015"/>
    </source>
</evidence>
<feature type="compositionally biased region" description="Low complexity" evidence="7">
    <location>
        <begin position="361"/>
        <end position="374"/>
    </location>
</feature>
<dbReference type="SUPFAM" id="SSF57903">
    <property type="entry name" value="FYVE/PHD zinc finger"/>
    <property type="match status" value="1"/>
</dbReference>
<feature type="compositionally biased region" description="Acidic residues" evidence="7">
    <location>
        <begin position="14"/>
        <end position="28"/>
    </location>
</feature>
<evidence type="ECO:0000256" key="6">
    <source>
        <dbReference type="PROSITE-ProRule" id="PRU00146"/>
    </source>
</evidence>
<evidence type="ECO:0000256" key="7">
    <source>
        <dbReference type="SAM" id="MobiDB-lite"/>
    </source>
</evidence>
<organism evidence="9 10">
    <name type="scientific">Saponaria officinalis</name>
    <name type="common">Common soapwort</name>
    <name type="synonym">Lychnis saponaria</name>
    <dbReference type="NCBI Taxonomy" id="3572"/>
    <lineage>
        <taxon>Eukaryota</taxon>
        <taxon>Viridiplantae</taxon>
        <taxon>Streptophyta</taxon>
        <taxon>Embryophyta</taxon>
        <taxon>Tracheophyta</taxon>
        <taxon>Spermatophyta</taxon>
        <taxon>Magnoliopsida</taxon>
        <taxon>eudicotyledons</taxon>
        <taxon>Gunneridae</taxon>
        <taxon>Pentapetalae</taxon>
        <taxon>Caryophyllales</taxon>
        <taxon>Caryophyllaceae</taxon>
        <taxon>Caryophylleae</taxon>
        <taxon>Saponaria</taxon>
    </lineage>
</organism>
<dbReference type="InterPro" id="IPR056280">
    <property type="entry name" value="AIPP2-like_SPOC"/>
</dbReference>
<keyword evidence="10" id="KW-1185">Reference proteome</keyword>
<feature type="region of interest" description="Disordered" evidence="7">
    <location>
        <begin position="248"/>
        <end position="413"/>
    </location>
</feature>
<evidence type="ECO:0000313" key="10">
    <source>
        <dbReference type="Proteomes" id="UP001443914"/>
    </source>
</evidence>
<evidence type="ECO:0000313" key="9">
    <source>
        <dbReference type="EMBL" id="KAK9726068.1"/>
    </source>
</evidence>
<dbReference type="PROSITE" id="PS50016">
    <property type="entry name" value="ZF_PHD_2"/>
    <property type="match status" value="1"/>
</dbReference>
<dbReference type="GO" id="GO:0140566">
    <property type="term" value="F:histone reader activity"/>
    <property type="evidence" value="ECO:0007669"/>
    <property type="project" value="InterPro"/>
</dbReference>
<feature type="compositionally biased region" description="Basic and acidic residues" evidence="7">
    <location>
        <begin position="109"/>
        <end position="150"/>
    </location>
</feature>
<evidence type="ECO:0000256" key="1">
    <source>
        <dbReference type="ARBA" id="ARBA00022723"/>
    </source>
</evidence>
<dbReference type="GO" id="GO:0034244">
    <property type="term" value="P:negative regulation of transcription elongation by RNA polymerase II"/>
    <property type="evidence" value="ECO:0007669"/>
    <property type="project" value="InterPro"/>
</dbReference>
<feature type="region of interest" description="Disordered" evidence="7">
    <location>
        <begin position="1"/>
        <end position="37"/>
    </location>
</feature>
<feature type="compositionally biased region" description="Polar residues" evidence="7">
    <location>
        <begin position="1333"/>
        <end position="1344"/>
    </location>
</feature>
<accession>A0AAW1KZA6</accession>
<protein>
    <recommendedName>
        <fullName evidence="8">PHD-type domain-containing protein</fullName>
    </recommendedName>
</protein>
<dbReference type="GO" id="GO:0008270">
    <property type="term" value="F:zinc ion binding"/>
    <property type="evidence" value="ECO:0007669"/>
    <property type="project" value="UniProtKB-KW"/>
</dbReference>